<dbReference type="Proteomes" id="UP000177396">
    <property type="component" value="Unassembled WGS sequence"/>
</dbReference>
<sequence>MLRVVIDTNLKISGTAKSNTIPHRLLERWRKKEFLLITSIPILSEIKEVLDRKEIQAHFFLKPEDIRDLIQALSTQTIITSGALEVDIVKDDPDDNKFIAAAVEGSASYIISGDRDLLDIGDYEGIKIMKARNFLEDVLQKDVK</sequence>
<dbReference type="InterPro" id="IPR002716">
    <property type="entry name" value="PIN_dom"/>
</dbReference>
<dbReference type="NCBIfam" id="TIGR00305">
    <property type="entry name" value="putative toxin-antitoxin system toxin component, PIN family"/>
    <property type="match status" value="1"/>
</dbReference>
<dbReference type="PANTHER" id="PTHR34610:SF3">
    <property type="entry name" value="SSL7007 PROTEIN"/>
    <property type="match status" value="1"/>
</dbReference>
<dbReference type="InterPro" id="IPR002850">
    <property type="entry name" value="PIN_toxin-like"/>
</dbReference>
<dbReference type="EMBL" id="MFJB01000040">
    <property type="protein sequence ID" value="OGG00014.1"/>
    <property type="molecule type" value="Genomic_DNA"/>
</dbReference>
<gene>
    <name evidence="2" type="ORF">A2153_00660</name>
</gene>
<name>A0A1F5YIU9_9BACT</name>
<dbReference type="PANTHER" id="PTHR34610">
    <property type="entry name" value="SSL7007 PROTEIN"/>
    <property type="match status" value="1"/>
</dbReference>
<evidence type="ECO:0000313" key="2">
    <source>
        <dbReference type="EMBL" id="OGG00014.1"/>
    </source>
</evidence>
<dbReference type="SUPFAM" id="SSF88723">
    <property type="entry name" value="PIN domain-like"/>
    <property type="match status" value="1"/>
</dbReference>
<dbReference type="AlphaFoldDB" id="A0A1F5YIU9"/>
<reference evidence="2 3" key="1">
    <citation type="journal article" date="2016" name="Nat. Commun.">
        <title>Thousands of microbial genomes shed light on interconnected biogeochemical processes in an aquifer system.</title>
        <authorList>
            <person name="Anantharaman K."/>
            <person name="Brown C.T."/>
            <person name="Hug L.A."/>
            <person name="Sharon I."/>
            <person name="Castelle C.J."/>
            <person name="Probst A.J."/>
            <person name="Thomas B.C."/>
            <person name="Singh A."/>
            <person name="Wilkins M.J."/>
            <person name="Karaoz U."/>
            <person name="Brodie E.L."/>
            <person name="Williams K.H."/>
            <person name="Hubbard S.S."/>
            <person name="Banfield J.F."/>
        </authorList>
    </citation>
    <scope>NUCLEOTIDE SEQUENCE [LARGE SCALE GENOMIC DNA]</scope>
</reference>
<dbReference type="Pfam" id="PF13470">
    <property type="entry name" value="PIN_3"/>
    <property type="match status" value="1"/>
</dbReference>
<accession>A0A1F5YIU9</accession>
<dbReference type="SMART" id="SM00670">
    <property type="entry name" value="PINc"/>
    <property type="match status" value="1"/>
</dbReference>
<proteinExistence type="predicted"/>
<evidence type="ECO:0000313" key="3">
    <source>
        <dbReference type="Proteomes" id="UP000177396"/>
    </source>
</evidence>
<comment type="caution">
    <text evidence="2">The sequence shown here is derived from an EMBL/GenBank/DDBJ whole genome shotgun (WGS) entry which is preliminary data.</text>
</comment>
<organism evidence="2 3">
    <name type="scientific">Candidatus Gottesmanbacteria bacterium RBG_16_38_7b</name>
    <dbReference type="NCBI Taxonomy" id="1798372"/>
    <lineage>
        <taxon>Bacteria</taxon>
        <taxon>Candidatus Gottesmaniibacteriota</taxon>
    </lineage>
</organism>
<dbReference type="InterPro" id="IPR029060">
    <property type="entry name" value="PIN-like_dom_sf"/>
</dbReference>
<feature type="domain" description="PIN" evidence="1">
    <location>
        <begin position="2"/>
        <end position="119"/>
    </location>
</feature>
<protein>
    <submittedName>
        <fullName evidence="2">Putative toxin-antitoxin system toxin component, PIN family</fullName>
    </submittedName>
</protein>
<evidence type="ECO:0000259" key="1">
    <source>
        <dbReference type="SMART" id="SM00670"/>
    </source>
</evidence>